<name>A0A2A6DWQ7_9BACL</name>
<dbReference type="InterPro" id="IPR001119">
    <property type="entry name" value="SLH_dom"/>
</dbReference>
<evidence type="ECO:0000256" key="1">
    <source>
        <dbReference type="SAM" id="MobiDB-lite"/>
    </source>
</evidence>
<dbReference type="PANTHER" id="PTHR43308">
    <property type="entry name" value="OUTER MEMBRANE PROTEIN ALPHA-RELATED"/>
    <property type="match status" value="1"/>
</dbReference>
<feature type="region of interest" description="Disordered" evidence="1">
    <location>
        <begin position="537"/>
        <end position="586"/>
    </location>
</feature>
<organism evidence="3 4">
    <name type="scientific">Candidatus Reconcilbacillus cellulovorans</name>
    <dbReference type="NCBI Taxonomy" id="1906605"/>
    <lineage>
        <taxon>Bacteria</taxon>
        <taxon>Bacillati</taxon>
        <taxon>Bacillota</taxon>
        <taxon>Bacilli</taxon>
        <taxon>Bacillales</taxon>
        <taxon>Paenibacillaceae</taxon>
        <taxon>Candidatus Reconcilbacillus</taxon>
    </lineage>
</organism>
<reference evidence="3 4" key="1">
    <citation type="submission" date="2016-12" db="EMBL/GenBank/DDBJ databases">
        <title>Candidatus Reconcilibacillus cellulovorans genome.</title>
        <authorList>
            <person name="Kolinko S."/>
            <person name="Wu Y.-W."/>
            <person name="Tachea F."/>
            <person name="Denzel E."/>
            <person name="Hiras J."/>
            <person name="Baecker N."/>
            <person name="Chan L.J."/>
            <person name="Eichorst S.A."/>
            <person name="Frey D."/>
            <person name="Adams P.D."/>
            <person name="Pray T."/>
            <person name="Tanjore D."/>
            <person name="Petzold C.J."/>
            <person name="Gladden J.M."/>
            <person name="Simmons B.A."/>
            <person name="Singer S.W."/>
        </authorList>
    </citation>
    <scope>NUCLEOTIDE SEQUENCE [LARGE SCALE GENOMIC DNA]</scope>
    <source>
        <strain evidence="3">JTherm</strain>
    </source>
</reference>
<sequence length="586" mass="63837">MDGNELKKELESNTNVTIIVKGDTVFLPVSALVGAKKGTTLEIVMNNGAYILPVSGDLLDPLLKRLGVKADDLTIKVEIRKVTGADAANVETLAQQLGLTLHSSLTDFQLTAEIKNGTTVALNEFGRLYVKRKLPLLRKPGPNATVALYDPSSRQLRFVPSTFDDKNATFMRTGNSMYVVVEGSRSFADVRGHWGQATVEELASKLILNGTDAGRFEPDRNITRAEFAALIVRTLGLSVNTAGEVGFSDVDSSAWYADEIRTAYQAGLIEGYEDGTFRPNQSISREELAALVIRALAFVGMDTSATSADIESLTAKFDDAVDIAWAKAELAKAVKLGIIEGRTATMLAPSANATRAEAAIMLKRLLVKSGLPGWRIRAIVACIRRPAPGGFVLWYNTCKRKDEGRWSNGKIRVSTAKREKTAAPLTAAGIRLIRRTRMLRRKPPLPKLPQPSKKRRIPETCRRQVDPFRDRRRPHRRLGLHRLMPTAFRRSHRRPIQPVRRSLSLRRPSLSITCTTSPTAAFCPSRRCSSTSCARSCPPTGCATSTKTASPRLSRRSSCRTSASGSRTSSGAGGCAPTGARSSSSC</sequence>
<dbReference type="PROSITE" id="PS51272">
    <property type="entry name" value="SLH"/>
    <property type="match status" value="3"/>
</dbReference>
<dbReference type="InterPro" id="IPR051465">
    <property type="entry name" value="Cell_Envelope_Struct_Comp"/>
</dbReference>
<gene>
    <name evidence="3" type="ORF">BLM47_14090</name>
</gene>
<accession>A0A2A6DWQ7</accession>
<evidence type="ECO:0000313" key="4">
    <source>
        <dbReference type="Proteomes" id="UP000243688"/>
    </source>
</evidence>
<dbReference type="Pfam" id="PF00395">
    <property type="entry name" value="SLH"/>
    <property type="match status" value="3"/>
</dbReference>
<evidence type="ECO:0000259" key="2">
    <source>
        <dbReference type="PROSITE" id="PS51272"/>
    </source>
</evidence>
<proteinExistence type="predicted"/>
<evidence type="ECO:0000313" key="3">
    <source>
        <dbReference type="EMBL" id="PDO09173.1"/>
    </source>
</evidence>
<feature type="compositionally biased region" description="Low complexity" evidence="1">
    <location>
        <begin position="559"/>
        <end position="570"/>
    </location>
</feature>
<dbReference type="EMBL" id="MOXJ01000077">
    <property type="protein sequence ID" value="PDO09173.1"/>
    <property type="molecule type" value="Genomic_DNA"/>
</dbReference>
<comment type="caution">
    <text evidence="3">The sequence shown here is derived from an EMBL/GenBank/DDBJ whole genome shotgun (WGS) entry which is preliminary data.</text>
</comment>
<dbReference type="AlphaFoldDB" id="A0A2A6DWQ7"/>
<protein>
    <recommendedName>
        <fullName evidence="2">SLH domain-containing protein</fullName>
    </recommendedName>
</protein>
<feature type="compositionally biased region" description="Polar residues" evidence="1">
    <location>
        <begin position="542"/>
        <end position="551"/>
    </location>
</feature>
<feature type="domain" description="SLH" evidence="2">
    <location>
        <begin position="243"/>
        <end position="306"/>
    </location>
</feature>
<dbReference type="Proteomes" id="UP000243688">
    <property type="component" value="Unassembled WGS sequence"/>
</dbReference>
<feature type="domain" description="SLH" evidence="2">
    <location>
        <begin position="313"/>
        <end position="376"/>
    </location>
</feature>
<feature type="domain" description="SLH" evidence="2">
    <location>
        <begin position="182"/>
        <end position="242"/>
    </location>
</feature>
<dbReference type="PANTHER" id="PTHR43308:SF5">
    <property type="entry name" value="S-LAYER PROTEIN _ PEPTIDOGLYCAN ENDO-BETA-N-ACETYLGLUCOSAMINIDASE"/>
    <property type="match status" value="1"/>
</dbReference>